<dbReference type="SUPFAM" id="SSF55874">
    <property type="entry name" value="ATPase domain of HSP90 chaperone/DNA topoisomerase II/histidine kinase"/>
    <property type="match status" value="1"/>
</dbReference>
<sequence length="923" mass="102406">MSSQSTEPRIQALPKKVVDRIAAGEVVQRPASVIKELIENSLDADSTNIDVQCQGGGLRLLSVSDDGFGIHPQDLPLAATRFATSKLKQWDDLKQIQTFGFRGEALASASMVGRLSIVSRKRKLPSSGGTSCAFKMSYSDGEPTSKALPSAGKEGTCVKLQDLFYNLPSRKRAFEGTRKENEEYQKILNVVQRYSVHKADHGIGFVCRKKGGQTDLNTASIATIKKLRKQIAEMEKMEEITDSLKTDLKALKEQSTRDVIGHVYGSEMAKELLPISCSKGDVEKVTLSALEAMKNEESTLNSEKSEMKLVTEGNSLMDGLVVNMHDYGANIAKETESQTMAQSGQGQFSFAYRCRGFITNGSYCVPKASSAFLLFINGRLVESAALKKAVESVYMDMLPKGAKPFVYLSLELPGPHLDVNVHPTKREVAFLHEDQLCEALASSVRELLQDSSTSRTFYTQTLLVGNSTTMKLSSQEEEPRVLTTNTKNSVKPASKSDNDNDNVSKKSIQEEVSKRKATSEELASKKRKVYDPKNLIRTTAAAEQGALEPFLVLTQPKSSSQDLPGSKSSPISDVITEQDSSKPKQDIVHAPECIFASGSKKIDMSIPGAFASICRCQVEQASSLPKLTGFTQNIMRPKKIKPTKCSYTSIQNLRKDIQNRANNEFTSKLRDSVFVGCISRSRCLIQSGIELIMVNPYELSKETFYQLALLRFGGFQKASLEGDGLQVQTLIEKALEMDEALKPSVSLSQKIEHSEESKDLTQDETNIDLARQATVCLAEKSAMLEEYFSIEFEMDKDNETLYLKGLPVILDGHFPSPQHLPAFLLHLATEVDYTDEMKCFEGVCTELSRYYAEVQIEEEVVTVDQEHGESRLELISESEKKYIQHTLYPAFRFLLVVPKDFASDGTFCKLAVLSKLYKVFERC</sequence>
<evidence type="ECO:0000259" key="8">
    <source>
        <dbReference type="SMART" id="SM01340"/>
    </source>
</evidence>
<dbReference type="InterPro" id="IPR014721">
    <property type="entry name" value="Ribsml_uS5_D2-typ_fold_subgr"/>
</dbReference>
<dbReference type="PROSITE" id="PS00058">
    <property type="entry name" value="DNA_MISMATCH_REPAIR_1"/>
    <property type="match status" value="1"/>
</dbReference>
<dbReference type="InterPro" id="IPR020568">
    <property type="entry name" value="Ribosomal_Su5_D2-typ_SF"/>
</dbReference>
<dbReference type="NCBIfam" id="TIGR00585">
    <property type="entry name" value="mutl"/>
    <property type="match status" value="1"/>
</dbReference>
<dbReference type="Gene3D" id="3.30.230.10">
    <property type="match status" value="1"/>
</dbReference>
<dbReference type="SMART" id="SM01340">
    <property type="entry name" value="DNA_mis_repair"/>
    <property type="match status" value="1"/>
</dbReference>
<name>A0AAD3CGX1_9STRA</name>
<dbReference type="Pfam" id="PF16413">
    <property type="entry name" value="Mlh1_C"/>
    <property type="match status" value="1"/>
</dbReference>
<dbReference type="Proteomes" id="UP001054902">
    <property type="component" value="Unassembled WGS sequence"/>
</dbReference>
<feature type="compositionally biased region" description="Polar residues" evidence="7">
    <location>
        <begin position="556"/>
        <end position="578"/>
    </location>
</feature>
<dbReference type="InterPro" id="IPR036890">
    <property type="entry name" value="HATPase_C_sf"/>
</dbReference>
<evidence type="ECO:0000256" key="2">
    <source>
        <dbReference type="ARBA" id="ARBA00004229"/>
    </source>
</evidence>
<dbReference type="InterPro" id="IPR002099">
    <property type="entry name" value="MutL/Mlh/PMS"/>
</dbReference>
<reference evidence="9 10" key="1">
    <citation type="journal article" date="2021" name="Sci. Rep.">
        <title>The genome of the diatom Chaetoceros tenuissimus carries an ancient integrated fragment of an extant virus.</title>
        <authorList>
            <person name="Hongo Y."/>
            <person name="Kimura K."/>
            <person name="Takaki Y."/>
            <person name="Yoshida Y."/>
            <person name="Baba S."/>
            <person name="Kobayashi G."/>
            <person name="Nagasaki K."/>
            <person name="Hano T."/>
            <person name="Tomaru Y."/>
        </authorList>
    </citation>
    <scope>NUCLEOTIDE SEQUENCE [LARGE SCALE GENOMIC DNA]</scope>
    <source>
        <strain evidence="9 10">NIES-3715</strain>
    </source>
</reference>
<dbReference type="FunFam" id="3.30.565.10:FF:000003">
    <property type="entry name" value="DNA mismatch repair endonuclease MutL"/>
    <property type="match status" value="1"/>
</dbReference>
<keyword evidence="5" id="KW-0234">DNA repair</keyword>
<accession>A0AAD3CGX1</accession>
<evidence type="ECO:0000256" key="1">
    <source>
        <dbReference type="ARBA" id="ARBA00004123"/>
    </source>
</evidence>
<feature type="region of interest" description="Disordered" evidence="7">
    <location>
        <begin position="556"/>
        <end position="583"/>
    </location>
</feature>
<proteinExistence type="inferred from homology"/>
<comment type="caution">
    <text evidence="9">The sequence shown here is derived from an EMBL/GenBank/DDBJ whole genome shotgun (WGS) entry which is preliminary data.</text>
</comment>
<evidence type="ECO:0000256" key="7">
    <source>
        <dbReference type="SAM" id="MobiDB-lite"/>
    </source>
</evidence>
<comment type="similarity">
    <text evidence="3">Belongs to the DNA mismatch repair MutL/HexB family.</text>
</comment>
<evidence type="ECO:0000256" key="4">
    <source>
        <dbReference type="ARBA" id="ARBA00022763"/>
    </source>
</evidence>
<dbReference type="Gene3D" id="3.30.565.10">
    <property type="entry name" value="Histidine kinase-like ATPase, C-terminal domain"/>
    <property type="match status" value="1"/>
</dbReference>
<dbReference type="Pfam" id="PF01119">
    <property type="entry name" value="DNA_mis_repair"/>
    <property type="match status" value="1"/>
</dbReference>
<dbReference type="FunFam" id="3.30.230.10:FF:000014">
    <property type="entry name" value="DNA mismatch repair protein Mlh1"/>
    <property type="match status" value="1"/>
</dbReference>
<evidence type="ECO:0000313" key="9">
    <source>
        <dbReference type="EMBL" id="GFH45611.1"/>
    </source>
</evidence>
<comment type="subcellular location">
    <subcellularLocation>
        <location evidence="1">Nucleus</location>
    </subcellularLocation>
    <subcellularLocation>
        <location evidence="2">Plastid</location>
        <location evidence="2">Chloroplast</location>
    </subcellularLocation>
</comment>
<dbReference type="GO" id="GO:0032389">
    <property type="term" value="C:MutLalpha complex"/>
    <property type="evidence" value="ECO:0007669"/>
    <property type="project" value="TreeGrafter"/>
</dbReference>
<dbReference type="InterPro" id="IPR013507">
    <property type="entry name" value="DNA_mismatch_S5_2-like"/>
</dbReference>
<feature type="domain" description="DNA mismatch repair protein S5" evidence="8">
    <location>
        <begin position="260"/>
        <end position="449"/>
    </location>
</feature>
<dbReference type="AlphaFoldDB" id="A0AAD3CGX1"/>
<dbReference type="EMBL" id="BLLK01000022">
    <property type="protein sequence ID" value="GFH45611.1"/>
    <property type="molecule type" value="Genomic_DNA"/>
</dbReference>
<dbReference type="Pfam" id="PF13589">
    <property type="entry name" value="HATPase_c_3"/>
    <property type="match status" value="1"/>
</dbReference>
<dbReference type="InterPro" id="IPR038973">
    <property type="entry name" value="MutL/Mlh/Pms-like"/>
</dbReference>
<keyword evidence="6" id="KW-0539">Nucleus</keyword>
<protein>
    <recommendedName>
        <fullName evidence="8">DNA mismatch repair protein S5 domain-containing protein</fullName>
    </recommendedName>
</protein>
<gene>
    <name evidence="9" type="ORF">CTEN210_02085</name>
</gene>
<dbReference type="InterPro" id="IPR032189">
    <property type="entry name" value="Mlh1_C"/>
</dbReference>
<evidence type="ECO:0000256" key="5">
    <source>
        <dbReference type="ARBA" id="ARBA00023204"/>
    </source>
</evidence>
<evidence type="ECO:0000313" key="10">
    <source>
        <dbReference type="Proteomes" id="UP001054902"/>
    </source>
</evidence>
<dbReference type="PANTHER" id="PTHR10073">
    <property type="entry name" value="DNA MISMATCH REPAIR PROTEIN MLH, PMS, MUTL"/>
    <property type="match status" value="1"/>
</dbReference>
<dbReference type="GO" id="GO:0030983">
    <property type="term" value="F:mismatched DNA binding"/>
    <property type="evidence" value="ECO:0007669"/>
    <property type="project" value="InterPro"/>
</dbReference>
<dbReference type="PANTHER" id="PTHR10073:SF12">
    <property type="entry name" value="DNA MISMATCH REPAIR PROTEIN MLH1"/>
    <property type="match status" value="1"/>
</dbReference>
<feature type="compositionally biased region" description="Basic and acidic residues" evidence="7">
    <location>
        <begin position="494"/>
        <end position="524"/>
    </location>
</feature>
<feature type="region of interest" description="Disordered" evidence="7">
    <location>
        <begin position="469"/>
        <end position="525"/>
    </location>
</feature>
<dbReference type="SUPFAM" id="SSF54211">
    <property type="entry name" value="Ribosomal protein S5 domain 2-like"/>
    <property type="match status" value="1"/>
</dbReference>
<dbReference type="InterPro" id="IPR014762">
    <property type="entry name" value="DNA_mismatch_repair_CS"/>
</dbReference>
<feature type="compositionally biased region" description="Polar residues" evidence="7">
    <location>
        <begin position="482"/>
        <end position="491"/>
    </location>
</feature>
<evidence type="ECO:0000256" key="6">
    <source>
        <dbReference type="ARBA" id="ARBA00023242"/>
    </source>
</evidence>
<dbReference type="GO" id="GO:0009507">
    <property type="term" value="C:chloroplast"/>
    <property type="evidence" value="ECO:0007669"/>
    <property type="project" value="UniProtKB-SubCell"/>
</dbReference>
<dbReference type="GO" id="GO:0016887">
    <property type="term" value="F:ATP hydrolysis activity"/>
    <property type="evidence" value="ECO:0007669"/>
    <property type="project" value="InterPro"/>
</dbReference>
<organism evidence="9 10">
    <name type="scientific">Chaetoceros tenuissimus</name>
    <dbReference type="NCBI Taxonomy" id="426638"/>
    <lineage>
        <taxon>Eukaryota</taxon>
        <taxon>Sar</taxon>
        <taxon>Stramenopiles</taxon>
        <taxon>Ochrophyta</taxon>
        <taxon>Bacillariophyta</taxon>
        <taxon>Coscinodiscophyceae</taxon>
        <taxon>Chaetocerotophycidae</taxon>
        <taxon>Chaetocerotales</taxon>
        <taxon>Chaetocerotaceae</taxon>
        <taxon>Chaetoceros</taxon>
    </lineage>
</organism>
<evidence type="ECO:0000256" key="3">
    <source>
        <dbReference type="ARBA" id="ARBA00006082"/>
    </source>
</evidence>
<dbReference type="GO" id="GO:0005524">
    <property type="term" value="F:ATP binding"/>
    <property type="evidence" value="ECO:0007669"/>
    <property type="project" value="InterPro"/>
</dbReference>
<keyword evidence="4" id="KW-0227">DNA damage</keyword>
<dbReference type="GO" id="GO:0140664">
    <property type="term" value="F:ATP-dependent DNA damage sensor activity"/>
    <property type="evidence" value="ECO:0007669"/>
    <property type="project" value="InterPro"/>
</dbReference>
<dbReference type="GO" id="GO:0006298">
    <property type="term" value="P:mismatch repair"/>
    <property type="evidence" value="ECO:0007669"/>
    <property type="project" value="InterPro"/>
</dbReference>
<dbReference type="CDD" id="cd16926">
    <property type="entry name" value="HATPase_MutL-MLH-PMS-like"/>
    <property type="match status" value="1"/>
</dbReference>
<keyword evidence="10" id="KW-1185">Reference proteome</keyword>